<dbReference type="Pfam" id="PF07728">
    <property type="entry name" value="AAA_5"/>
    <property type="match status" value="1"/>
</dbReference>
<dbReference type="VEuPathDB" id="VectorBase:PPAI006968"/>
<dbReference type="Proteomes" id="UP000092462">
    <property type="component" value="Unassembled WGS sequence"/>
</dbReference>
<dbReference type="InterPro" id="IPR011704">
    <property type="entry name" value="ATPase_dyneun-rel_AAA"/>
</dbReference>
<dbReference type="GO" id="GO:0030687">
    <property type="term" value="C:preribosome, large subunit precursor"/>
    <property type="evidence" value="ECO:0007669"/>
    <property type="project" value="TreeGrafter"/>
</dbReference>
<feature type="region of interest" description="Disordered" evidence="3">
    <location>
        <begin position="419"/>
        <end position="466"/>
    </location>
</feature>
<dbReference type="GO" id="GO:0000055">
    <property type="term" value="P:ribosomal large subunit export from nucleus"/>
    <property type="evidence" value="ECO:0007669"/>
    <property type="project" value="TreeGrafter"/>
</dbReference>
<dbReference type="AlphaFoldDB" id="A0A1B0DG07"/>
<dbReference type="InterPro" id="IPR027417">
    <property type="entry name" value="P-loop_NTPase"/>
</dbReference>
<dbReference type="GO" id="GO:0005524">
    <property type="term" value="F:ATP binding"/>
    <property type="evidence" value="ECO:0007669"/>
    <property type="project" value="UniProtKB-KW"/>
</dbReference>
<dbReference type="FunFam" id="3.40.50.300:FF:000582">
    <property type="entry name" value="Midasin"/>
    <property type="match status" value="1"/>
</dbReference>
<organism evidence="6 7">
    <name type="scientific">Phlebotomus papatasi</name>
    <name type="common">Sandfly</name>
    <dbReference type="NCBI Taxonomy" id="29031"/>
    <lineage>
        <taxon>Eukaryota</taxon>
        <taxon>Metazoa</taxon>
        <taxon>Ecdysozoa</taxon>
        <taxon>Arthropoda</taxon>
        <taxon>Hexapoda</taxon>
        <taxon>Insecta</taxon>
        <taxon>Pterygota</taxon>
        <taxon>Neoptera</taxon>
        <taxon>Endopterygota</taxon>
        <taxon>Diptera</taxon>
        <taxon>Nematocera</taxon>
        <taxon>Psychodoidea</taxon>
        <taxon>Psychodidae</taxon>
        <taxon>Phlebotomus</taxon>
        <taxon>Phlebotomus</taxon>
    </lineage>
</organism>
<evidence type="ECO:0000313" key="7">
    <source>
        <dbReference type="Proteomes" id="UP000092462"/>
    </source>
</evidence>
<dbReference type="SUPFAM" id="SSF52540">
    <property type="entry name" value="P-loop containing nucleoside triphosphate hydrolases"/>
    <property type="match status" value="1"/>
</dbReference>
<evidence type="ECO:0000256" key="2">
    <source>
        <dbReference type="ARBA" id="ARBA00022840"/>
    </source>
</evidence>
<evidence type="ECO:0000256" key="3">
    <source>
        <dbReference type="SAM" id="MobiDB-lite"/>
    </source>
</evidence>
<keyword evidence="2" id="KW-0067">ATP-binding</keyword>
<dbReference type="Pfam" id="PF17867">
    <property type="entry name" value="AAA_lid_7"/>
    <property type="match status" value="1"/>
</dbReference>
<dbReference type="PANTHER" id="PTHR48103:SF2">
    <property type="entry name" value="MIDASIN"/>
    <property type="match status" value="1"/>
</dbReference>
<feature type="domain" description="ATPase dynein-related AAA" evidence="4">
    <location>
        <begin position="122"/>
        <end position="260"/>
    </location>
</feature>
<dbReference type="EMBL" id="AJVK01059187">
    <property type="status" value="NOT_ANNOTATED_CDS"/>
    <property type="molecule type" value="Genomic_DNA"/>
</dbReference>
<feature type="compositionally biased region" description="Basic and acidic residues" evidence="3">
    <location>
        <begin position="419"/>
        <end position="451"/>
    </location>
</feature>
<keyword evidence="1" id="KW-0547">Nucleotide-binding</keyword>
<evidence type="ECO:0000259" key="4">
    <source>
        <dbReference type="Pfam" id="PF07728"/>
    </source>
</evidence>
<protein>
    <recommendedName>
        <fullName evidence="8">AAA+ ATPase domain-containing protein</fullName>
    </recommendedName>
</protein>
<evidence type="ECO:0000313" key="6">
    <source>
        <dbReference type="EnsemblMetazoa" id="PPAI006968-PA"/>
    </source>
</evidence>
<proteinExistence type="predicted"/>
<dbReference type="Gene3D" id="3.40.50.300">
    <property type="entry name" value="P-loop containing nucleotide triphosphate hydrolases"/>
    <property type="match status" value="1"/>
</dbReference>
<dbReference type="GO" id="GO:0016887">
    <property type="term" value="F:ATP hydrolysis activity"/>
    <property type="evidence" value="ECO:0007669"/>
    <property type="project" value="InterPro"/>
</dbReference>
<accession>A0A1B0DG07</accession>
<dbReference type="GO" id="GO:0000027">
    <property type="term" value="P:ribosomal large subunit assembly"/>
    <property type="evidence" value="ECO:0007669"/>
    <property type="project" value="TreeGrafter"/>
</dbReference>
<name>A0A1B0DG07_PHLPP</name>
<dbReference type="InterPro" id="IPR040848">
    <property type="entry name" value="AAA_lid_7"/>
</dbReference>
<evidence type="ECO:0008006" key="8">
    <source>
        <dbReference type="Google" id="ProtNLM"/>
    </source>
</evidence>
<dbReference type="EnsemblMetazoa" id="PPAI006968-RA">
    <property type="protein sequence ID" value="PPAI006968-PA"/>
    <property type="gene ID" value="PPAI006968"/>
</dbReference>
<dbReference type="PANTHER" id="PTHR48103">
    <property type="entry name" value="MIDASIN-RELATED"/>
    <property type="match status" value="1"/>
</dbReference>
<dbReference type="VEuPathDB" id="VectorBase:PPAPM1_005156"/>
<evidence type="ECO:0000259" key="5">
    <source>
        <dbReference type="Pfam" id="PF17867"/>
    </source>
</evidence>
<keyword evidence="7" id="KW-1185">Reference proteome</keyword>
<dbReference type="GO" id="GO:0005634">
    <property type="term" value="C:nucleus"/>
    <property type="evidence" value="ECO:0007669"/>
    <property type="project" value="TreeGrafter"/>
</dbReference>
<feature type="domain" description="Midasin AAA lid" evidence="5">
    <location>
        <begin position="281"/>
        <end position="390"/>
    </location>
</feature>
<evidence type="ECO:0000256" key="1">
    <source>
        <dbReference type="ARBA" id="ARBA00022741"/>
    </source>
</evidence>
<reference evidence="6" key="1">
    <citation type="submission" date="2022-08" db="UniProtKB">
        <authorList>
            <consortium name="EnsemblMetazoa"/>
        </authorList>
    </citation>
    <scope>IDENTIFICATION</scope>
    <source>
        <strain evidence="6">Israel</strain>
    </source>
</reference>
<feature type="compositionally biased region" description="Polar residues" evidence="3">
    <location>
        <begin position="452"/>
        <end position="466"/>
    </location>
</feature>
<sequence>MVYYRTSNEILGILTNMSISQVNFLNRNIPQDVLISRDITTDDFQVCAIISEEETTSDEKVSWAFECESVVNIEGVYLAVFDSENRKFHEKNSKESDKLIPVGSTRSNLRNLCLGIGSGKAICLHGAVGAGKTTLVDELARKTGHIPGQLSGSEGQNGFLRIQLGHQTDSKALLGQHRCTDIPGEFIWQPGVLTQAVISGYWLLLEDLDLATPDVCTVLTNLLESNSLSVPGFRENVRIAPGFQLFITLRSQKAGSGANALFSLLEKHLFTVNILSLSRDELCTIVQEKFPKLTTIANRIVDVFLTFSSGCHGDEDESVKKVPSGVNSGRQVSTRDLLKLCKRSVPNFNVTSTECAYLVFQNAVDLLCSHLPDGADKTELIKRIGAKLGIIESRCQSLAEEYKPEIEVDSSAIRVGRVEMSRWRHQDSSQDGKKRKQKTEEEVSKKFKTDSQVKSGSLSSFLSAKV</sequence>